<dbReference type="Proteomes" id="UP000051681">
    <property type="component" value="Unassembled WGS sequence"/>
</dbReference>
<gene>
    <name evidence="1" type="ORF">TM5383_00702</name>
</gene>
<dbReference type="RefSeq" id="WP_058317662.1">
    <property type="nucleotide sequence ID" value="NZ_CYSF01000005.1"/>
</dbReference>
<name>A0A0P1GM71_9RHOB</name>
<keyword evidence="2" id="KW-1185">Reference proteome</keyword>
<organism evidence="1 2">
    <name type="scientific">Thalassovita mediterranea</name>
    <dbReference type="NCBI Taxonomy" id="340021"/>
    <lineage>
        <taxon>Bacteria</taxon>
        <taxon>Pseudomonadati</taxon>
        <taxon>Pseudomonadota</taxon>
        <taxon>Alphaproteobacteria</taxon>
        <taxon>Rhodobacterales</taxon>
        <taxon>Roseobacteraceae</taxon>
        <taxon>Thalassovita</taxon>
    </lineage>
</organism>
<accession>A0A0P1GM71</accession>
<reference evidence="1 2" key="1">
    <citation type="submission" date="2015-09" db="EMBL/GenBank/DDBJ databases">
        <authorList>
            <consortium name="Swine Surveillance"/>
        </authorList>
    </citation>
    <scope>NUCLEOTIDE SEQUENCE [LARGE SCALE GENOMIC DNA]</scope>
    <source>
        <strain evidence="1 2">CECT 8383</strain>
    </source>
</reference>
<dbReference type="EMBL" id="CYSF01000005">
    <property type="protein sequence ID" value="CUH83511.1"/>
    <property type="molecule type" value="Genomic_DNA"/>
</dbReference>
<dbReference type="STRING" id="340021.TM5383_00702"/>
<evidence type="ECO:0000313" key="1">
    <source>
        <dbReference type="EMBL" id="CUH83511.1"/>
    </source>
</evidence>
<sequence length="165" mass="18360">MAVKYTANERKQAILAMLPGATRIGNGQRWVIQLSDGKRAMLKTSKNDNIMVKTDVPNPEVAVISGFTDDVDHVLAVTGDIGNLSAYLVPIGYVENELRTHQRQWMDESPENRSNTTWSLAGLGTRFAAYKYDIELQAITPDEAKRRLAVYFETTADKINISVSV</sequence>
<evidence type="ECO:0000313" key="2">
    <source>
        <dbReference type="Proteomes" id="UP000051681"/>
    </source>
</evidence>
<proteinExistence type="predicted"/>
<protein>
    <submittedName>
        <fullName evidence="1">Uncharacterized protein</fullName>
    </submittedName>
</protein>
<dbReference type="AlphaFoldDB" id="A0A0P1GM71"/>